<gene>
    <name evidence="5" type="ORF">ACHAXA_008944</name>
</gene>
<comment type="similarity">
    <text evidence="1">Belongs to the short-chain dehydrogenases/reductases (SDR) family.</text>
</comment>
<comment type="caution">
    <text evidence="5">The sequence shown here is derived from an EMBL/GenBank/DDBJ whole genome shotgun (WGS) entry which is preliminary data.</text>
</comment>
<keyword evidence="6" id="KW-1185">Reference proteome</keyword>
<feature type="region of interest" description="Disordered" evidence="3">
    <location>
        <begin position="39"/>
        <end position="89"/>
    </location>
</feature>
<dbReference type="EMBL" id="JALLPB020000221">
    <property type="protein sequence ID" value="KAL3812038.1"/>
    <property type="molecule type" value="Genomic_DNA"/>
</dbReference>
<dbReference type="Proteomes" id="UP001530377">
    <property type="component" value="Unassembled WGS sequence"/>
</dbReference>
<keyword evidence="2" id="KW-0560">Oxidoreductase</keyword>
<evidence type="ECO:0008006" key="7">
    <source>
        <dbReference type="Google" id="ProtNLM"/>
    </source>
</evidence>
<dbReference type="Gene3D" id="3.40.50.720">
    <property type="entry name" value="NAD(P)-binding Rossmann-like Domain"/>
    <property type="match status" value="1"/>
</dbReference>
<evidence type="ECO:0000256" key="3">
    <source>
        <dbReference type="SAM" id="MobiDB-lite"/>
    </source>
</evidence>
<evidence type="ECO:0000256" key="4">
    <source>
        <dbReference type="SAM" id="SignalP"/>
    </source>
</evidence>
<dbReference type="PANTHER" id="PTHR24320">
    <property type="entry name" value="RETINOL DEHYDROGENASE"/>
    <property type="match status" value="1"/>
</dbReference>
<sequence>MTIRYRVARSLLVVLLCAPGLACGFAVVFPSRAVAPVGGMISSPSSRPSSSSRSVRTNNNDEDEKSGGGSNDGDCSIAGPPNPSSPSFVANRRSTMELLCGGMALSSLLLSPSTAHAYAASDDDAGSGSMKRILITGSNSGIGMDAARRMAVRGHEVVLACRTLDKAKAAADRIRTNVANDSEDAVDAMALLKSLKLTPMECDLADLSSIDSFVRNLRNDGEYAFDAVCYNAGLARNVDARDVARTRQGYELTVGTNHLGHFYLNHLLLGGNRINENGGRIVVTASSVHDPDSPGGSQGATATLGDLSGFERAVADGSGRFDMVDGGWYNADKAYKDSKLCNIIFARELQRRLSADERTRNIIANSFTPGLIVGTGLFRDQNQVFTKVFDVAATKLLKVGETTHYGGGALEYMTLSAKVGERGGGYYYYSEPGSSKYGDGAFGRQFDVSEVSKEARACDDDGRAKRFWELSEELTLNRTRS</sequence>
<dbReference type="PANTHER" id="PTHR24320:SF152">
    <property type="entry name" value="SHORT-CHAIN DEHYDROGENASE_REDUCTASE FAMILY PROTEIN"/>
    <property type="match status" value="1"/>
</dbReference>
<reference evidence="5 6" key="1">
    <citation type="submission" date="2024-10" db="EMBL/GenBank/DDBJ databases">
        <title>Updated reference genomes for cyclostephanoid diatoms.</title>
        <authorList>
            <person name="Roberts W.R."/>
            <person name="Alverson A.J."/>
        </authorList>
    </citation>
    <scope>NUCLEOTIDE SEQUENCE [LARGE SCALE GENOMIC DNA]</scope>
    <source>
        <strain evidence="5 6">AJA228-03</strain>
    </source>
</reference>
<dbReference type="PRINTS" id="PR00081">
    <property type="entry name" value="GDHRDH"/>
</dbReference>
<feature type="signal peptide" evidence="4">
    <location>
        <begin position="1"/>
        <end position="24"/>
    </location>
</feature>
<proteinExistence type="inferred from homology"/>
<name>A0ABD3RGM5_9STRA</name>
<dbReference type="GO" id="GO:0016491">
    <property type="term" value="F:oxidoreductase activity"/>
    <property type="evidence" value="ECO:0007669"/>
    <property type="project" value="UniProtKB-KW"/>
</dbReference>
<accession>A0ABD3RGM5</accession>
<evidence type="ECO:0000313" key="6">
    <source>
        <dbReference type="Proteomes" id="UP001530377"/>
    </source>
</evidence>
<evidence type="ECO:0000256" key="2">
    <source>
        <dbReference type="ARBA" id="ARBA00023002"/>
    </source>
</evidence>
<keyword evidence="4" id="KW-0732">Signal</keyword>
<dbReference type="Pfam" id="PF00106">
    <property type="entry name" value="adh_short"/>
    <property type="match status" value="1"/>
</dbReference>
<feature type="chain" id="PRO_5044835615" description="Protochlorophyllide reductase" evidence="4">
    <location>
        <begin position="25"/>
        <end position="481"/>
    </location>
</feature>
<dbReference type="InterPro" id="IPR036291">
    <property type="entry name" value="NAD(P)-bd_dom_sf"/>
</dbReference>
<dbReference type="AlphaFoldDB" id="A0ABD3RGM5"/>
<evidence type="ECO:0000256" key="1">
    <source>
        <dbReference type="ARBA" id="ARBA00006484"/>
    </source>
</evidence>
<protein>
    <recommendedName>
        <fullName evidence="7">Protochlorophyllide reductase</fullName>
    </recommendedName>
</protein>
<dbReference type="InterPro" id="IPR002347">
    <property type="entry name" value="SDR_fam"/>
</dbReference>
<evidence type="ECO:0000313" key="5">
    <source>
        <dbReference type="EMBL" id="KAL3812038.1"/>
    </source>
</evidence>
<organism evidence="5 6">
    <name type="scientific">Cyclostephanos tholiformis</name>
    <dbReference type="NCBI Taxonomy" id="382380"/>
    <lineage>
        <taxon>Eukaryota</taxon>
        <taxon>Sar</taxon>
        <taxon>Stramenopiles</taxon>
        <taxon>Ochrophyta</taxon>
        <taxon>Bacillariophyta</taxon>
        <taxon>Coscinodiscophyceae</taxon>
        <taxon>Thalassiosirophycidae</taxon>
        <taxon>Stephanodiscales</taxon>
        <taxon>Stephanodiscaceae</taxon>
        <taxon>Cyclostephanos</taxon>
    </lineage>
</organism>
<feature type="compositionally biased region" description="Low complexity" evidence="3">
    <location>
        <begin position="42"/>
        <end position="54"/>
    </location>
</feature>
<dbReference type="SUPFAM" id="SSF51735">
    <property type="entry name" value="NAD(P)-binding Rossmann-fold domains"/>
    <property type="match status" value="1"/>
</dbReference>